<comment type="caution">
    <text evidence="3">The sequence shown here is derived from an EMBL/GenBank/DDBJ whole genome shotgun (WGS) entry which is preliminary data.</text>
</comment>
<dbReference type="InterPro" id="IPR051043">
    <property type="entry name" value="Sulfatase_Mod_Factor_Kinase"/>
</dbReference>
<proteinExistence type="predicted"/>
<organism evidence="3 4">
    <name type="scientific">Aeromicrobium phoceense</name>
    <dbReference type="NCBI Taxonomy" id="2754045"/>
    <lineage>
        <taxon>Bacteria</taxon>
        <taxon>Bacillati</taxon>
        <taxon>Actinomycetota</taxon>
        <taxon>Actinomycetes</taxon>
        <taxon>Propionibacteriales</taxon>
        <taxon>Nocardioidaceae</taxon>
        <taxon>Aeromicrobium</taxon>
    </lineage>
</organism>
<dbReference type="Gene3D" id="3.90.1580.10">
    <property type="entry name" value="paralog of FGE (formylglycine-generating enzyme)"/>
    <property type="match status" value="1"/>
</dbReference>
<dbReference type="RefSeq" id="WP_181755779.1">
    <property type="nucleotide sequence ID" value="NZ_JACEOG010000001.1"/>
</dbReference>
<keyword evidence="4" id="KW-1185">Reference proteome</keyword>
<feature type="domain" description="Sulfatase-modifying factor enzyme-like" evidence="2">
    <location>
        <begin position="38"/>
        <end position="314"/>
    </location>
</feature>
<dbReference type="Proteomes" id="UP000550354">
    <property type="component" value="Unassembled WGS sequence"/>
</dbReference>
<dbReference type="AlphaFoldDB" id="A0A838XJU5"/>
<dbReference type="InterPro" id="IPR005532">
    <property type="entry name" value="SUMF_dom"/>
</dbReference>
<evidence type="ECO:0000259" key="2">
    <source>
        <dbReference type="Pfam" id="PF03781"/>
    </source>
</evidence>
<evidence type="ECO:0000256" key="1">
    <source>
        <dbReference type="SAM" id="MobiDB-lite"/>
    </source>
</evidence>
<evidence type="ECO:0000313" key="3">
    <source>
        <dbReference type="EMBL" id="MBA4609048.1"/>
    </source>
</evidence>
<accession>A0A838XJU5</accession>
<dbReference type="PANTHER" id="PTHR23150:SF19">
    <property type="entry name" value="FORMYLGLYCINE-GENERATING ENZYME"/>
    <property type="match status" value="1"/>
</dbReference>
<dbReference type="InterPro" id="IPR042095">
    <property type="entry name" value="SUMF_sf"/>
</dbReference>
<dbReference type="InterPro" id="IPR016187">
    <property type="entry name" value="CTDL_fold"/>
</dbReference>
<name>A0A838XJU5_9ACTN</name>
<dbReference type="EMBL" id="JACEOG010000001">
    <property type="protein sequence ID" value="MBA4609048.1"/>
    <property type="molecule type" value="Genomic_DNA"/>
</dbReference>
<dbReference type="PANTHER" id="PTHR23150">
    <property type="entry name" value="SULFATASE MODIFYING FACTOR 1, 2"/>
    <property type="match status" value="1"/>
</dbReference>
<dbReference type="SUPFAM" id="SSF56436">
    <property type="entry name" value="C-type lectin-like"/>
    <property type="match status" value="1"/>
</dbReference>
<dbReference type="Pfam" id="PF03781">
    <property type="entry name" value="FGE-sulfatase"/>
    <property type="match status" value="1"/>
</dbReference>
<gene>
    <name evidence="3" type="ORF">H1W00_11220</name>
</gene>
<reference evidence="3 4" key="1">
    <citation type="submission" date="2020-07" db="EMBL/GenBank/DDBJ databases">
        <title>Draft genome and description of Aeromicrobium phoceense strain Marseille-Q0843 isolated from healthy skin swab.</title>
        <authorList>
            <person name="Boxberger M."/>
            <person name="La Scola B."/>
        </authorList>
    </citation>
    <scope>NUCLEOTIDE SEQUENCE [LARGE SCALE GENOMIC DNA]</scope>
    <source>
        <strain evidence="3 4">Marseille-Q0843</strain>
    </source>
</reference>
<evidence type="ECO:0000313" key="4">
    <source>
        <dbReference type="Proteomes" id="UP000550354"/>
    </source>
</evidence>
<dbReference type="GO" id="GO:0120147">
    <property type="term" value="F:formylglycine-generating oxidase activity"/>
    <property type="evidence" value="ECO:0007669"/>
    <property type="project" value="TreeGrafter"/>
</dbReference>
<sequence length="323" mass="34668">MSHEGLAPCCVPGLPGASSKHRDVELLPPVGGPRGVRQVSVPGGVTSMGDPFGDGDPNDGETPVHPVRLHDFSMDATAVTNDAFAEFVDATGHVTDAEDLGLSAVFEASFAGDPRDVLGRAARTPWWLVVEGATWRAPEGPGSDLSDRGDHPVVQVSWNDARAYAAWAGKRLPSEAEWEYAARGGTEGRRYPWGDELKPSGEWRCNIWQGVFPSINHGDDGHLATASAAAFEPNGYGLHQMVGNVWEWCADWFDARYYEESPPTSPTGPVSGTARVMRGGSFLCHDSYCNRYRVAARSRNTPDSASGNLGFRCASRAEGPESP</sequence>
<protein>
    <submittedName>
        <fullName evidence="3">Formylglycine-generating enzyme family protein</fullName>
    </submittedName>
</protein>
<feature type="region of interest" description="Disordered" evidence="1">
    <location>
        <begin position="299"/>
        <end position="323"/>
    </location>
</feature>